<sequence>VAAVWRKIAELSEALPQRNSIFAAANRAVESHRRAPYMAAPGEGKENLKRKERRKT</sequence>
<proteinExistence type="predicted"/>
<gene>
    <name evidence="2" type="ORF">L195_g022496</name>
</gene>
<dbReference type="Proteomes" id="UP000236291">
    <property type="component" value="Unassembled WGS sequence"/>
</dbReference>
<feature type="region of interest" description="Disordered" evidence="1">
    <location>
        <begin position="33"/>
        <end position="56"/>
    </location>
</feature>
<name>A0A2K3N878_TRIPR</name>
<dbReference type="AlphaFoldDB" id="A0A2K3N878"/>
<reference evidence="2 3" key="1">
    <citation type="journal article" date="2014" name="Am. J. Bot.">
        <title>Genome assembly and annotation for red clover (Trifolium pratense; Fabaceae).</title>
        <authorList>
            <person name="Istvanek J."/>
            <person name="Jaros M."/>
            <person name="Krenek A."/>
            <person name="Repkova J."/>
        </authorList>
    </citation>
    <scope>NUCLEOTIDE SEQUENCE [LARGE SCALE GENOMIC DNA]</scope>
    <source>
        <strain evidence="3">cv. Tatra</strain>
        <tissue evidence="2">Young leaves</tissue>
    </source>
</reference>
<reference evidence="2 3" key="2">
    <citation type="journal article" date="2017" name="Front. Plant Sci.">
        <title>Gene Classification and Mining of Molecular Markers Useful in Red Clover (Trifolium pratense) Breeding.</title>
        <authorList>
            <person name="Istvanek J."/>
            <person name="Dluhosova J."/>
            <person name="Dluhos P."/>
            <person name="Patkova L."/>
            <person name="Nedelnik J."/>
            <person name="Repkova J."/>
        </authorList>
    </citation>
    <scope>NUCLEOTIDE SEQUENCE [LARGE SCALE GENOMIC DNA]</scope>
    <source>
        <strain evidence="3">cv. Tatra</strain>
        <tissue evidence="2">Young leaves</tissue>
    </source>
</reference>
<organism evidence="2 3">
    <name type="scientific">Trifolium pratense</name>
    <name type="common">Red clover</name>
    <dbReference type="NCBI Taxonomy" id="57577"/>
    <lineage>
        <taxon>Eukaryota</taxon>
        <taxon>Viridiplantae</taxon>
        <taxon>Streptophyta</taxon>
        <taxon>Embryophyta</taxon>
        <taxon>Tracheophyta</taxon>
        <taxon>Spermatophyta</taxon>
        <taxon>Magnoliopsida</taxon>
        <taxon>eudicotyledons</taxon>
        <taxon>Gunneridae</taxon>
        <taxon>Pentapetalae</taxon>
        <taxon>rosids</taxon>
        <taxon>fabids</taxon>
        <taxon>Fabales</taxon>
        <taxon>Fabaceae</taxon>
        <taxon>Papilionoideae</taxon>
        <taxon>50 kb inversion clade</taxon>
        <taxon>NPAAA clade</taxon>
        <taxon>Hologalegina</taxon>
        <taxon>IRL clade</taxon>
        <taxon>Trifolieae</taxon>
        <taxon>Trifolium</taxon>
    </lineage>
</organism>
<comment type="caution">
    <text evidence="2">The sequence shown here is derived from an EMBL/GenBank/DDBJ whole genome shotgun (WGS) entry which is preliminary data.</text>
</comment>
<evidence type="ECO:0000313" key="2">
    <source>
        <dbReference type="EMBL" id="PNX99232.1"/>
    </source>
</evidence>
<protein>
    <submittedName>
        <fullName evidence="2">Uncharacterized protein</fullName>
    </submittedName>
</protein>
<accession>A0A2K3N878</accession>
<evidence type="ECO:0000313" key="3">
    <source>
        <dbReference type="Proteomes" id="UP000236291"/>
    </source>
</evidence>
<feature type="non-terminal residue" evidence="2">
    <location>
        <position position="1"/>
    </location>
</feature>
<dbReference type="EMBL" id="ASHM01017529">
    <property type="protein sequence ID" value="PNX99232.1"/>
    <property type="molecule type" value="Genomic_DNA"/>
</dbReference>
<evidence type="ECO:0000256" key="1">
    <source>
        <dbReference type="SAM" id="MobiDB-lite"/>
    </source>
</evidence>